<name>A0A4Q2KC18_9FIRM</name>
<dbReference type="Gene3D" id="2.60.40.4270">
    <property type="entry name" value="Listeria-Bacteroides repeat domain"/>
    <property type="match status" value="1"/>
</dbReference>
<dbReference type="GO" id="GO:0030313">
    <property type="term" value="C:cell envelope"/>
    <property type="evidence" value="ECO:0007669"/>
    <property type="project" value="UniProtKB-SubCell"/>
</dbReference>
<keyword evidence="2" id="KW-0732">Signal</keyword>
<feature type="chain" id="PRO_5039618339" description="Listeria/Bacterioides repeat-containing protein" evidence="2">
    <location>
        <begin position="22"/>
        <end position="541"/>
    </location>
</feature>
<dbReference type="OrthoDB" id="1999899at2"/>
<dbReference type="RefSeq" id="WP_129225491.1">
    <property type="nucleotide sequence ID" value="NZ_SDOZ01000002.1"/>
</dbReference>
<gene>
    <name evidence="3" type="ORF">ESZ91_06900</name>
</gene>
<keyword evidence="4" id="KW-1185">Reference proteome</keyword>
<dbReference type="InterPro" id="IPR013378">
    <property type="entry name" value="InlB-like_B-rpt"/>
</dbReference>
<dbReference type="EMBL" id="SDOZ01000002">
    <property type="protein sequence ID" value="RXZ62115.1"/>
    <property type="molecule type" value="Genomic_DNA"/>
</dbReference>
<evidence type="ECO:0000256" key="1">
    <source>
        <dbReference type="ARBA" id="ARBA00004196"/>
    </source>
</evidence>
<evidence type="ECO:0000313" key="3">
    <source>
        <dbReference type="EMBL" id="RXZ62115.1"/>
    </source>
</evidence>
<dbReference type="AlphaFoldDB" id="A0A4Q2KC18"/>
<accession>A0A4Q2KC18</accession>
<dbReference type="Pfam" id="PF09479">
    <property type="entry name" value="Flg_new"/>
    <property type="match status" value="2"/>
</dbReference>
<sequence>MKKMKWLALLAVLVLGLSVFAACGGSADTCKVTYFDADAKTVLKEIKVDKGEKAENWTPEKEGWTFLGWYATPSLKRPFPFDDPVNADTSLFSSWKSAVFQEDTREWLIAGQSSYKGALLNTSAWGKVEGAEREKFMFERVEEGKNEFELTLDLYVGDQFQIADVDVDNAYTWTHQRGYGFLKTEGTEEFVKNAGNIFTEDLTKANIEMIKEGNYTLTLTTDMSNSTLDSLEIKRNGDPNANLEKSYAPSISGSVTGGNAIPDKENFGDFGFTETAEGSKVFEMTISLNKGDFFSVLPYENSWDDVLRTSAVDAALSDAVYDTKELANITMLESAKYKITAKFEEKDGKDAGSVIIKKVGAFERTAGDNEVKFTDGKPTVYVRQGARVPNPGDPAGQTGKIFIGWYTDLTNNVPMNFNAALDKTGQTITCAPKFMSDTDKDTRTVYIKGDVSGWANKDEFKMKNDGKHTYTFDLTVENTAQFVFTFFEGANDTGAAANGTWVDYENSTDQASGEGNISIASKGTYRITLDSFHKTVTIVKL</sequence>
<dbReference type="InterPro" id="IPR042229">
    <property type="entry name" value="Listeria/Bacterioides_rpt_sf"/>
</dbReference>
<reference evidence="3 4" key="1">
    <citation type="journal article" date="2019" name="Gut">
        <title>Antibiotics-induced monodominance of a novel gut bacterial order.</title>
        <authorList>
            <person name="Hildebrand F."/>
            <person name="Moitinho-Silva L."/>
            <person name="Blasche S."/>
            <person name="Jahn M.T."/>
            <person name="Gossmann T.I."/>
            <person name="Heuerta-Cepas J."/>
            <person name="Hercog R."/>
            <person name="Luetge M."/>
            <person name="Bahram M."/>
            <person name="Pryszlak A."/>
            <person name="Alves R.J."/>
            <person name="Waszak S.M."/>
            <person name="Zhu A."/>
            <person name="Ye L."/>
            <person name="Costea P.I."/>
            <person name="Aalvink S."/>
            <person name="Belzer C."/>
            <person name="Forslund S.K."/>
            <person name="Sunagawa S."/>
            <person name="Hentschel U."/>
            <person name="Merten C."/>
            <person name="Patil K.R."/>
            <person name="Benes V."/>
            <person name="Bork P."/>
        </authorList>
    </citation>
    <scope>NUCLEOTIDE SEQUENCE [LARGE SCALE GENOMIC DNA]</scope>
    <source>
        <strain evidence="3 4">HDS1380</strain>
    </source>
</reference>
<evidence type="ECO:0000256" key="2">
    <source>
        <dbReference type="SAM" id="SignalP"/>
    </source>
</evidence>
<organism evidence="3 4">
    <name type="scientific">Candidatus Borkfalkia ceftriaxoniphila</name>
    <dbReference type="NCBI Taxonomy" id="2508949"/>
    <lineage>
        <taxon>Bacteria</taxon>
        <taxon>Bacillati</taxon>
        <taxon>Bacillota</taxon>
        <taxon>Clostridia</taxon>
        <taxon>Christensenellales</taxon>
        <taxon>Christensenellaceae</taxon>
        <taxon>Candidatus Borkfalkia</taxon>
    </lineage>
</organism>
<protein>
    <recommendedName>
        <fullName evidence="5">Listeria/Bacterioides repeat-containing protein</fullName>
    </recommendedName>
</protein>
<dbReference type="Proteomes" id="UP000291269">
    <property type="component" value="Unassembled WGS sequence"/>
</dbReference>
<evidence type="ECO:0000313" key="4">
    <source>
        <dbReference type="Proteomes" id="UP000291269"/>
    </source>
</evidence>
<comment type="subcellular location">
    <subcellularLocation>
        <location evidence="1">Cell envelope</location>
    </subcellularLocation>
</comment>
<dbReference type="PROSITE" id="PS51257">
    <property type="entry name" value="PROKAR_LIPOPROTEIN"/>
    <property type="match status" value="1"/>
</dbReference>
<proteinExistence type="predicted"/>
<feature type="signal peptide" evidence="2">
    <location>
        <begin position="1"/>
        <end position="21"/>
    </location>
</feature>
<dbReference type="Gene3D" id="2.60.40.3620">
    <property type="match status" value="1"/>
</dbReference>
<evidence type="ECO:0008006" key="5">
    <source>
        <dbReference type="Google" id="ProtNLM"/>
    </source>
</evidence>
<comment type="caution">
    <text evidence="3">The sequence shown here is derived from an EMBL/GenBank/DDBJ whole genome shotgun (WGS) entry which is preliminary data.</text>
</comment>